<dbReference type="eggNOG" id="KOG1075">
    <property type="taxonomic scope" value="Eukaryota"/>
</dbReference>
<evidence type="ECO:0000313" key="3">
    <source>
        <dbReference type="Proteomes" id="UP000008694"/>
    </source>
</evidence>
<proteinExistence type="predicted"/>
<dbReference type="Proteomes" id="UP000008694">
    <property type="component" value="Unassembled WGS sequence"/>
</dbReference>
<evidence type="ECO:0000256" key="1">
    <source>
        <dbReference type="SAM" id="MobiDB-lite"/>
    </source>
</evidence>
<dbReference type="HOGENOM" id="CLU_1027967_0_0_1"/>
<dbReference type="Gramene" id="scaffold_800943.1">
    <property type="protein sequence ID" value="scaffold_800943.1"/>
    <property type="gene ID" value="scaffold_800943.1"/>
</dbReference>
<evidence type="ECO:0008006" key="4">
    <source>
        <dbReference type="Google" id="ProtNLM"/>
    </source>
</evidence>
<feature type="compositionally biased region" description="Low complexity" evidence="1">
    <location>
        <begin position="1"/>
        <end position="15"/>
    </location>
</feature>
<organism evidence="3">
    <name type="scientific">Arabidopsis lyrata subsp. lyrata</name>
    <name type="common">Lyre-leaved rock-cress</name>
    <dbReference type="NCBI Taxonomy" id="81972"/>
    <lineage>
        <taxon>Eukaryota</taxon>
        <taxon>Viridiplantae</taxon>
        <taxon>Streptophyta</taxon>
        <taxon>Embryophyta</taxon>
        <taxon>Tracheophyta</taxon>
        <taxon>Spermatophyta</taxon>
        <taxon>Magnoliopsida</taxon>
        <taxon>eudicotyledons</taxon>
        <taxon>Gunneridae</taxon>
        <taxon>Pentapetalae</taxon>
        <taxon>rosids</taxon>
        <taxon>malvids</taxon>
        <taxon>Brassicales</taxon>
        <taxon>Brassicaceae</taxon>
        <taxon>Camelineae</taxon>
        <taxon>Arabidopsis</taxon>
    </lineage>
</organism>
<protein>
    <recommendedName>
        <fullName evidence="4">DUF4283 domain-containing protein</fullName>
    </recommendedName>
</protein>
<sequence>MGYSPPASESPSLPAVGSPSPIQRSPWSANHIPKTIVKPVFDLDNGVARVSVPDEIVDEGSPLWKSFVVGYFMGDAPFVGRIHATVNRIWTSASRPSKTMPIPILELGWLRYLGDITGNFVRLHPNTERCTRLDVARVLVEVDLTKPLTEKICCTDKNGVVNMVTVDYPWLPPKCAICNSWGHKSEDCAQAKTASILTKQHGTVIQNEIPEKLAKSAAVSGESRQVAVVVQNLLSDLEKINALPAATEEANVVTDIMSMHDGYRKLSQQGM</sequence>
<gene>
    <name evidence="2" type="ORF">ARALYDRAFT_917543</name>
</gene>
<feature type="region of interest" description="Disordered" evidence="1">
    <location>
        <begin position="1"/>
        <end position="26"/>
    </location>
</feature>
<reference evidence="3" key="1">
    <citation type="journal article" date="2011" name="Nat. Genet.">
        <title>The Arabidopsis lyrata genome sequence and the basis of rapid genome size change.</title>
        <authorList>
            <person name="Hu T.T."/>
            <person name="Pattyn P."/>
            <person name="Bakker E.G."/>
            <person name="Cao J."/>
            <person name="Cheng J.-F."/>
            <person name="Clark R.M."/>
            <person name="Fahlgren N."/>
            <person name="Fawcett J.A."/>
            <person name="Grimwood J."/>
            <person name="Gundlach H."/>
            <person name="Haberer G."/>
            <person name="Hollister J.D."/>
            <person name="Ossowski S."/>
            <person name="Ottilar R.P."/>
            <person name="Salamov A.A."/>
            <person name="Schneeberger K."/>
            <person name="Spannagl M."/>
            <person name="Wang X."/>
            <person name="Yang L."/>
            <person name="Nasrallah M.E."/>
            <person name="Bergelson J."/>
            <person name="Carrington J.C."/>
            <person name="Gaut B.S."/>
            <person name="Schmutz J."/>
            <person name="Mayer K.F.X."/>
            <person name="Van de Peer Y."/>
            <person name="Grigoriev I.V."/>
            <person name="Nordborg M."/>
            <person name="Weigel D."/>
            <person name="Guo Y.-L."/>
        </authorList>
    </citation>
    <scope>NUCLEOTIDE SEQUENCE [LARGE SCALE GENOMIC DNA]</scope>
    <source>
        <strain evidence="3">cv. MN47</strain>
    </source>
</reference>
<keyword evidence="3" id="KW-1185">Reference proteome</keyword>
<dbReference type="InterPro" id="IPR040256">
    <property type="entry name" value="At4g02000-like"/>
</dbReference>
<name>D7MTF0_ARALL</name>
<dbReference type="AlphaFoldDB" id="D7MTF0"/>
<dbReference type="PANTHER" id="PTHR31286:SF148">
    <property type="entry name" value="DUF4283 DOMAIN-CONTAINING PROTEIN"/>
    <property type="match status" value="1"/>
</dbReference>
<dbReference type="EMBL" id="GL348720">
    <property type="protein sequence ID" value="EFH41796.1"/>
    <property type="molecule type" value="Genomic_DNA"/>
</dbReference>
<accession>D7MTF0</accession>
<dbReference type="PANTHER" id="PTHR31286">
    <property type="entry name" value="GLYCINE-RICH CELL WALL STRUCTURAL PROTEIN 1.8-LIKE"/>
    <property type="match status" value="1"/>
</dbReference>
<evidence type="ECO:0000313" key="2">
    <source>
        <dbReference type="EMBL" id="EFH41796.1"/>
    </source>
</evidence>